<evidence type="ECO:0000313" key="2">
    <source>
        <dbReference type="Proteomes" id="UP000054549"/>
    </source>
</evidence>
<sequence length="50" mass="6140">NRSLSQQWKSLFGSTYWEQLMKEKKKEHGQMYPNYAYCPQRNKEKAKNKK</sequence>
<protein>
    <submittedName>
        <fullName evidence="1">Uncharacterized protein</fullName>
    </submittedName>
</protein>
<name>A0A0C2SK03_AMAMK</name>
<organism evidence="1 2">
    <name type="scientific">Amanita muscaria (strain Koide BX008)</name>
    <dbReference type="NCBI Taxonomy" id="946122"/>
    <lineage>
        <taxon>Eukaryota</taxon>
        <taxon>Fungi</taxon>
        <taxon>Dikarya</taxon>
        <taxon>Basidiomycota</taxon>
        <taxon>Agaricomycotina</taxon>
        <taxon>Agaricomycetes</taxon>
        <taxon>Agaricomycetidae</taxon>
        <taxon>Agaricales</taxon>
        <taxon>Pluteineae</taxon>
        <taxon>Amanitaceae</taxon>
        <taxon>Amanita</taxon>
    </lineage>
</organism>
<evidence type="ECO:0000313" key="1">
    <source>
        <dbReference type="EMBL" id="KIL54269.1"/>
    </source>
</evidence>
<dbReference type="EMBL" id="KN818847">
    <property type="protein sequence ID" value="KIL54269.1"/>
    <property type="molecule type" value="Genomic_DNA"/>
</dbReference>
<dbReference type="InterPro" id="IPR036910">
    <property type="entry name" value="HMG_box_dom_sf"/>
</dbReference>
<feature type="non-terminal residue" evidence="1">
    <location>
        <position position="50"/>
    </location>
</feature>
<dbReference type="InParanoid" id="A0A0C2SK03"/>
<dbReference type="AlphaFoldDB" id="A0A0C2SK03"/>
<feature type="non-terminal residue" evidence="1">
    <location>
        <position position="1"/>
    </location>
</feature>
<accession>A0A0C2SK03</accession>
<dbReference type="Gene3D" id="1.10.30.10">
    <property type="entry name" value="High mobility group box domain"/>
    <property type="match status" value="1"/>
</dbReference>
<reference evidence="1 2" key="1">
    <citation type="submission" date="2014-04" db="EMBL/GenBank/DDBJ databases">
        <title>Evolutionary Origins and Diversification of the Mycorrhizal Mutualists.</title>
        <authorList>
            <consortium name="DOE Joint Genome Institute"/>
            <consortium name="Mycorrhizal Genomics Consortium"/>
            <person name="Kohler A."/>
            <person name="Kuo A."/>
            <person name="Nagy L.G."/>
            <person name="Floudas D."/>
            <person name="Copeland A."/>
            <person name="Barry K.W."/>
            <person name="Cichocki N."/>
            <person name="Veneault-Fourrey C."/>
            <person name="LaButti K."/>
            <person name="Lindquist E.A."/>
            <person name="Lipzen A."/>
            <person name="Lundell T."/>
            <person name="Morin E."/>
            <person name="Murat C."/>
            <person name="Riley R."/>
            <person name="Ohm R."/>
            <person name="Sun H."/>
            <person name="Tunlid A."/>
            <person name="Henrissat B."/>
            <person name="Grigoriev I.V."/>
            <person name="Hibbett D.S."/>
            <person name="Martin F."/>
        </authorList>
    </citation>
    <scope>NUCLEOTIDE SEQUENCE [LARGE SCALE GENOMIC DNA]</scope>
    <source>
        <strain evidence="1 2">Koide BX008</strain>
    </source>
</reference>
<dbReference type="SUPFAM" id="SSF47095">
    <property type="entry name" value="HMG-box"/>
    <property type="match status" value="1"/>
</dbReference>
<keyword evidence="2" id="KW-1185">Reference proteome</keyword>
<dbReference type="HOGENOM" id="CLU_214668_0_0_1"/>
<dbReference type="Proteomes" id="UP000054549">
    <property type="component" value="Unassembled WGS sequence"/>
</dbReference>
<proteinExistence type="predicted"/>
<dbReference type="OrthoDB" id="6247875at2759"/>
<gene>
    <name evidence="1" type="ORF">M378DRAFT_57283</name>
</gene>